<dbReference type="SUPFAM" id="SSF50993">
    <property type="entry name" value="Peptidase/esterase 'gauge' domain"/>
    <property type="match status" value="1"/>
</dbReference>
<dbReference type="PANTHER" id="PTHR42881">
    <property type="entry name" value="PROLYL ENDOPEPTIDASE"/>
    <property type="match status" value="1"/>
</dbReference>
<feature type="domain" description="Peptidase S9 prolyl oligopeptidase catalytic" evidence="8">
    <location>
        <begin position="607"/>
        <end position="825"/>
    </location>
</feature>
<evidence type="ECO:0000256" key="3">
    <source>
        <dbReference type="ARBA" id="ARBA00016310"/>
    </source>
</evidence>
<dbReference type="FunFam" id="3.40.50.1820:FF:000005">
    <property type="entry name" value="Prolyl endopeptidase"/>
    <property type="match status" value="1"/>
</dbReference>
<name>A0AAN8G1X7_TRICO</name>
<accession>A0AAN8G1X7</accession>
<evidence type="ECO:0000256" key="1">
    <source>
        <dbReference type="ARBA" id="ARBA00001070"/>
    </source>
</evidence>
<evidence type="ECO:0000256" key="4">
    <source>
        <dbReference type="ARBA" id="ARBA00022670"/>
    </source>
</evidence>
<dbReference type="Pfam" id="PF00326">
    <property type="entry name" value="Peptidase_S9"/>
    <property type="match status" value="1"/>
</dbReference>
<dbReference type="InterPro" id="IPR023302">
    <property type="entry name" value="Pept_S9A_N"/>
</dbReference>
<evidence type="ECO:0000256" key="6">
    <source>
        <dbReference type="ARBA" id="ARBA00022825"/>
    </source>
</evidence>
<organism evidence="10 11">
    <name type="scientific">Trichostrongylus colubriformis</name>
    <name type="common">Black scour worm</name>
    <dbReference type="NCBI Taxonomy" id="6319"/>
    <lineage>
        <taxon>Eukaryota</taxon>
        <taxon>Metazoa</taxon>
        <taxon>Ecdysozoa</taxon>
        <taxon>Nematoda</taxon>
        <taxon>Chromadorea</taxon>
        <taxon>Rhabditida</taxon>
        <taxon>Rhabditina</taxon>
        <taxon>Rhabditomorpha</taxon>
        <taxon>Strongyloidea</taxon>
        <taxon>Trichostrongylidae</taxon>
        <taxon>Trichostrongylus</taxon>
    </lineage>
</organism>
<protein>
    <recommendedName>
        <fullName evidence="3 7">Prolyl endopeptidase</fullName>
        <ecNumber evidence="7">3.4.21.-</ecNumber>
    </recommendedName>
</protein>
<evidence type="ECO:0000256" key="5">
    <source>
        <dbReference type="ARBA" id="ARBA00022801"/>
    </source>
</evidence>
<dbReference type="PROSITE" id="PS00708">
    <property type="entry name" value="PRO_ENDOPEP_SER"/>
    <property type="match status" value="1"/>
</dbReference>
<evidence type="ECO:0000313" key="10">
    <source>
        <dbReference type="EMBL" id="KAK5984725.1"/>
    </source>
</evidence>
<reference evidence="10 11" key="1">
    <citation type="submission" date="2019-10" db="EMBL/GenBank/DDBJ databases">
        <title>Assembly and Annotation for the nematode Trichostrongylus colubriformis.</title>
        <authorList>
            <person name="Martin J."/>
        </authorList>
    </citation>
    <scope>NUCLEOTIDE SEQUENCE [LARGE SCALE GENOMIC DNA]</scope>
    <source>
        <strain evidence="10">G859</strain>
        <tissue evidence="10">Whole worm</tissue>
    </source>
</reference>
<evidence type="ECO:0000313" key="11">
    <source>
        <dbReference type="Proteomes" id="UP001331761"/>
    </source>
</evidence>
<keyword evidence="4 7" id="KW-0645">Protease</keyword>
<dbReference type="Gene3D" id="3.40.50.1820">
    <property type="entry name" value="alpha/beta hydrolase"/>
    <property type="match status" value="1"/>
</dbReference>
<proteinExistence type="inferred from homology"/>
<evidence type="ECO:0000259" key="9">
    <source>
        <dbReference type="Pfam" id="PF02897"/>
    </source>
</evidence>
<evidence type="ECO:0000259" key="8">
    <source>
        <dbReference type="Pfam" id="PF00326"/>
    </source>
</evidence>
<dbReference type="PRINTS" id="PR00862">
    <property type="entry name" value="PROLIGOPTASE"/>
</dbReference>
<dbReference type="InterPro" id="IPR002471">
    <property type="entry name" value="Pept_S9_AS"/>
</dbReference>
<evidence type="ECO:0000256" key="7">
    <source>
        <dbReference type="RuleBase" id="RU368024"/>
    </source>
</evidence>
<dbReference type="InterPro" id="IPR029058">
    <property type="entry name" value="AB_hydrolase_fold"/>
</dbReference>
<dbReference type="Pfam" id="PF02897">
    <property type="entry name" value="Peptidase_S9_N"/>
    <property type="match status" value="1"/>
</dbReference>
<feature type="domain" description="Peptidase S9A N-terminal" evidence="9">
    <location>
        <begin position="130"/>
        <end position="532"/>
    </location>
</feature>
<dbReference type="PANTHER" id="PTHR42881:SF2">
    <property type="entry name" value="PROLYL ENDOPEPTIDASE"/>
    <property type="match status" value="1"/>
</dbReference>
<dbReference type="InterPro" id="IPR002470">
    <property type="entry name" value="Peptidase_S9A"/>
</dbReference>
<sequence>MKNGQVSVCLFVVKIDQSPRVAHRIYLCCQTSSRITCSCEAVIFVVKDGLRVNRFLLVKCAYDLCNVLCKNHIIMYTCIESQSTVLRRCVDMLSFLNFASYVLTRRSPAWHRMRYSLAASSIKIHPSVYPTPRRDESIVDNFHGTMVPDPYRWMEDPDAEETRQFVDELNAISEPFIAQAPSREKLRARLTELWDYEKYSCPSKRGDFYYYSYNSGLQNQYVIYQQKNVFERGEIFLDPNTLSADGTTFLRSSAWTKDGSIFAYGLSEKGSDWVTVKFRGVDKQDLDDTITGVKHSTLSWMKDKSGLFYCKYPDHKTAIDGTSVEKHENHSLYFHRMGTDCKDDVLVYDRRDCSNFMIGGTVTEDGRYLIIDVSRGCDPYNMLYYYDLSSMNGSIGKINPTPLFDKLDAKYEYVDHDDDSMLIQTNHNAPMFKLIRVSLKDKSVKEVVPENSRNKLDWATPVANDRLVLCYIEDVKDALYVHDLNTGSRLYSIPLKVGSISGFFGKKTHTEMFFGFESFTVPTIIYGLDFGSVDKTTTPEVKELRRVRVPGMDEKDFAVEQVFYESKDKTKVPMYIISLKGAPRNGEAFTLLNGYGGFNVSDMPYFSVSRLLLMKHFRAFIACANLRGGCEYGENWHMSGMREKKQNVFDDFIAAAEYLIKNRYTNSKRLAIHGGSNGGLLVAACSQQRPELYGAVLNRVGVMDMLRFHKFTVGGAWVPEYGNPDVEKDFKFIYKYSPLHNIRFPEGGQWPSTLLMTADHDDRVVPSHTLKYAATLYEKAKLHEPQTNPLLVRVEVKAGHGAGKPTAKVIAEVVDMYSFLQRVLNIEWKD</sequence>
<dbReference type="FunFam" id="2.130.10.120:FF:000001">
    <property type="entry name" value="Prolyl endopeptidase"/>
    <property type="match status" value="1"/>
</dbReference>
<keyword evidence="11" id="KW-1185">Reference proteome</keyword>
<dbReference type="EC" id="3.4.21.-" evidence="7"/>
<keyword evidence="6 7" id="KW-0720">Serine protease</keyword>
<evidence type="ECO:0000256" key="2">
    <source>
        <dbReference type="ARBA" id="ARBA00005228"/>
    </source>
</evidence>
<dbReference type="AlphaFoldDB" id="A0AAN8G1X7"/>
<keyword evidence="5 7" id="KW-0378">Hydrolase</keyword>
<dbReference type="InterPro" id="IPR051167">
    <property type="entry name" value="Prolyl_oligopep/macrocyclase"/>
</dbReference>
<gene>
    <name evidence="10" type="ORF">GCK32_001543</name>
</gene>
<dbReference type="GO" id="GO:0005829">
    <property type="term" value="C:cytosol"/>
    <property type="evidence" value="ECO:0007669"/>
    <property type="project" value="TreeGrafter"/>
</dbReference>
<dbReference type="GO" id="GO:0070012">
    <property type="term" value="F:oligopeptidase activity"/>
    <property type="evidence" value="ECO:0007669"/>
    <property type="project" value="TreeGrafter"/>
</dbReference>
<dbReference type="SUPFAM" id="SSF53474">
    <property type="entry name" value="alpha/beta-Hydrolases"/>
    <property type="match status" value="1"/>
</dbReference>
<dbReference type="GO" id="GO:0004252">
    <property type="term" value="F:serine-type endopeptidase activity"/>
    <property type="evidence" value="ECO:0007669"/>
    <property type="project" value="UniProtKB-UniRule"/>
</dbReference>
<dbReference type="Gene3D" id="2.130.10.120">
    <property type="entry name" value="Prolyl oligopeptidase, N-terminal domain"/>
    <property type="match status" value="1"/>
</dbReference>
<dbReference type="Proteomes" id="UP001331761">
    <property type="component" value="Unassembled WGS sequence"/>
</dbReference>
<comment type="caution">
    <text evidence="10">The sequence shown here is derived from an EMBL/GenBank/DDBJ whole genome shotgun (WGS) entry which is preliminary data.</text>
</comment>
<dbReference type="GO" id="GO:0006508">
    <property type="term" value="P:proteolysis"/>
    <property type="evidence" value="ECO:0007669"/>
    <property type="project" value="UniProtKB-KW"/>
</dbReference>
<dbReference type="InterPro" id="IPR001375">
    <property type="entry name" value="Peptidase_S9_cat"/>
</dbReference>
<comment type="similarity">
    <text evidence="2 7">Belongs to the peptidase S9A family.</text>
</comment>
<dbReference type="EMBL" id="WIXE01002535">
    <property type="protein sequence ID" value="KAK5984725.1"/>
    <property type="molecule type" value="Genomic_DNA"/>
</dbReference>
<comment type="catalytic activity">
    <reaction evidence="1">
        <text>Hydrolysis of Pro-|-Xaa &gt;&gt; Ala-|-Xaa in oligopeptides.</text>
        <dbReference type="EC" id="3.4.21.26"/>
    </reaction>
</comment>